<dbReference type="VEuPathDB" id="FungiDB:C8Q69DRAFT_447215"/>
<dbReference type="Proteomes" id="UP000283841">
    <property type="component" value="Unassembled WGS sequence"/>
</dbReference>
<name>A0A443HMR9_BYSSP</name>
<feature type="region of interest" description="Disordered" evidence="2">
    <location>
        <begin position="1"/>
        <end position="185"/>
    </location>
</feature>
<feature type="coiled-coil region" evidence="1">
    <location>
        <begin position="418"/>
        <end position="445"/>
    </location>
</feature>
<keyword evidence="1" id="KW-0175">Coiled coil</keyword>
<feature type="region of interest" description="Disordered" evidence="2">
    <location>
        <begin position="473"/>
        <end position="508"/>
    </location>
</feature>
<feature type="compositionally biased region" description="Polar residues" evidence="2">
    <location>
        <begin position="36"/>
        <end position="49"/>
    </location>
</feature>
<feature type="compositionally biased region" description="Polar residues" evidence="2">
    <location>
        <begin position="82"/>
        <end position="93"/>
    </location>
</feature>
<dbReference type="EMBL" id="RCNU01000011">
    <property type="protein sequence ID" value="RWQ93091.1"/>
    <property type="molecule type" value="Genomic_DNA"/>
</dbReference>
<accession>A0A443HMR9</accession>
<comment type="caution">
    <text evidence="3">The sequence shown here is derived from an EMBL/GenBank/DDBJ whole genome shotgun (WGS) entry which is preliminary data.</text>
</comment>
<dbReference type="PANTHER" id="PTHR38701">
    <property type="entry name" value="CHROMOSOME 8, WHOLE GENOME SHOTGUN SEQUENCE"/>
    <property type="match status" value="1"/>
</dbReference>
<reference evidence="3 4" key="1">
    <citation type="journal article" date="2018" name="Front. Microbiol.">
        <title>Genomic and genetic insights into a cosmopolitan fungus, Paecilomyces variotii (Eurotiales).</title>
        <authorList>
            <person name="Urquhart A.S."/>
            <person name="Mondo S.J."/>
            <person name="Makela M.R."/>
            <person name="Hane J.K."/>
            <person name="Wiebenga A."/>
            <person name="He G."/>
            <person name="Mihaltcheva S."/>
            <person name="Pangilinan J."/>
            <person name="Lipzen A."/>
            <person name="Barry K."/>
            <person name="de Vries R.P."/>
            <person name="Grigoriev I.V."/>
            <person name="Idnurm A."/>
        </authorList>
    </citation>
    <scope>NUCLEOTIDE SEQUENCE [LARGE SCALE GENOMIC DNA]</scope>
    <source>
        <strain evidence="3 4">CBS 101075</strain>
    </source>
</reference>
<sequence length="605" mass="65472">MRDQFRRSPTLRTAVPAATMTPDKQSNGPSGKPLTPSLSAAFNRSSKTPLTPKLASSGGYLTPRRPAYAETTSPIASREDASNTNYLSANVTPRSGPRNSRRDGTASPPVTTSPGAAYYMQQTTRSAPSVSTGGHRTERSPGRGNARLEPPRSLREKSSSTENYHQSASSRPDSSCGSSAGSPMFFRADDARSSVSSFEQDSRPRSYVKTTPTVAFLYSNGPKENSQTDDPNKALPVAKRRSTGPPRPVVASKTPPVLSPRLRSPQLPDSNSRRSFDGHLLASPQIDDFAENKPPRWQASSPNSPEERPSSVVGLPTPHRRTISVDSPHQTTPHQERRRASSSLSPALIPSEATAATAQTPEPRPRITSNGSSFSLEPSAPIPLAQSPIKTDVNGQDISDAAATARTERKVLDLEISNSSLLAINRTLERELRKQQAELRRYRRLSRSGRLSISTSLRSTSGTGLSIVSETDDGISEQAAVHTPEELSDSGDDESSFADDSSTAPDEKRFSLDLSKHQELLVDSQKMNQSLKRCLGWTEELIKEGKKALEYHVTVSDVELGGRVLAPDEMSEIGESARGLLSPSTEIPPVYSDFDWEGQSESDEA</sequence>
<feature type="region of interest" description="Disordered" evidence="2">
    <location>
        <begin position="218"/>
        <end position="395"/>
    </location>
</feature>
<feature type="compositionally biased region" description="Low complexity" evidence="2">
    <location>
        <begin position="341"/>
        <end position="360"/>
    </location>
</feature>
<feature type="compositionally biased region" description="Polar residues" evidence="2">
    <location>
        <begin position="367"/>
        <end position="376"/>
    </location>
</feature>
<evidence type="ECO:0000256" key="2">
    <source>
        <dbReference type="SAM" id="MobiDB-lite"/>
    </source>
</evidence>
<feature type="compositionally biased region" description="Polar residues" evidence="2">
    <location>
        <begin position="160"/>
        <end position="181"/>
    </location>
</feature>
<feature type="compositionally biased region" description="Polar residues" evidence="2">
    <location>
        <begin position="324"/>
        <end position="333"/>
    </location>
</feature>
<dbReference type="AlphaFoldDB" id="A0A443HMR9"/>
<organism evidence="3 4">
    <name type="scientific">Byssochlamys spectabilis</name>
    <name type="common">Paecilomyces variotii</name>
    <dbReference type="NCBI Taxonomy" id="264951"/>
    <lineage>
        <taxon>Eukaryota</taxon>
        <taxon>Fungi</taxon>
        <taxon>Dikarya</taxon>
        <taxon>Ascomycota</taxon>
        <taxon>Pezizomycotina</taxon>
        <taxon>Eurotiomycetes</taxon>
        <taxon>Eurotiomycetidae</taxon>
        <taxon>Eurotiales</taxon>
        <taxon>Thermoascaceae</taxon>
        <taxon>Paecilomyces</taxon>
    </lineage>
</organism>
<dbReference type="PANTHER" id="PTHR38701:SF1">
    <property type="entry name" value="UP-REGULATED DURING SEPTATION PROTEIN 1 DOMAIN-CONTAINING PROTEIN"/>
    <property type="match status" value="1"/>
</dbReference>
<feature type="compositionally biased region" description="Polar residues" evidence="2">
    <location>
        <begin position="108"/>
        <end position="134"/>
    </location>
</feature>
<feature type="compositionally biased region" description="Acidic residues" evidence="2">
    <location>
        <begin position="594"/>
        <end position="605"/>
    </location>
</feature>
<dbReference type="RefSeq" id="XP_028482736.1">
    <property type="nucleotide sequence ID" value="XM_028629189.1"/>
</dbReference>
<protein>
    <submittedName>
        <fullName evidence="3">Uncharacterized protein</fullName>
    </submittedName>
</protein>
<dbReference type="STRING" id="264951.A0A443HMR9"/>
<proteinExistence type="predicted"/>
<feature type="compositionally biased region" description="Acidic residues" evidence="2">
    <location>
        <begin position="486"/>
        <end position="497"/>
    </location>
</feature>
<evidence type="ECO:0000256" key="1">
    <source>
        <dbReference type="SAM" id="Coils"/>
    </source>
</evidence>
<feature type="region of interest" description="Disordered" evidence="2">
    <location>
        <begin position="576"/>
        <end position="605"/>
    </location>
</feature>
<evidence type="ECO:0000313" key="4">
    <source>
        <dbReference type="Proteomes" id="UP000283841"/>
    </source>
</evidence>
<gene>
    <name evidence="3" type="ORF">C8Q69DRAFT_447215</name>
</gene>
<keyword evidence="4" id="KW-1185">Reference proteome</keyword>
<feature type="compositionally biased region" description="Basic and acidic residues" evidence="2">
    <location>
        <begin position="149"/>
        <end position="159"/>
    </location>
</feature>
<dbReference type="GeneID" id="39598466"/>
<evidence type="ECO:0000313" key="3">
    <source>
        <dbReference type="EMBL" id="RWQ93091.1"/>
    </source>
</evidence>